<dbReference type="EMBL" id="FP929122">
    <property type="protein sequence ID" value="CBX94342.1"/>
    <property type="molecule type" value="Genomic_DNA"/>
</dbReference>
<reference evidence="2" key="1">
    <citation type="journal article" date="2011" name="Nat. Commun.">
        <title>Effector diversification within compartments of the Leptosphaeria maculans genome affected by Repeat-Induced Point mutations.</title>
        <authorList>
            <person name="Rouxel T."/>
            <person name="Grandaubert J."/>
            <person name="Hane J.K."/>
            <person name="Hoede C."/>
            <person name="van de Wouw A.P."/>
            <person name="Couloux A."/>
            <person name="Dominguez V."/>
            <person name="Anthouard V."/>
            <person name="Bally P."/>
            <person name="Bourras S."/>
            <person name="Cozijnsen A.J."/>
            <person name="Ciuffetti L.M."/>
            <person name="Degrave A."/>
            <person name="Dilmaghani A."/>
            <person name="Duret L."/>
            <person name="Fudal I."/>
            <person name="Goodwin S.B."/>
            <person name="Gout L."/>
            <person name="Glaser N."/>
            <person name="Linglin J."/>
            <person name="Kema G.H.J."/>
            <person name="Lapalu N."/>
            <person name="Lawrence C.B."/>
            <person name="May K."/>
            <person name="Meyer M."/>
            <person name="Ollivier B."/>
            <person name="Poulain J."/>
            <person name="Schoch C.L."/>
            <person name="Simon A."/>
            <person name="Spatafora J.W."/>
            <person name="Stachowiak A."/>
            <person name="Turgeon B.G."/>
            <person name="Tyler B.M."/>
            <person name="Vincent D."/>
            <person name="Weissenbach J."/>
            <person name="Amselem J."/>
            <person name="Quesneville H."/>
            <person name="Oliver R.P."/>
            <person name="Wincker P."/>
            <person name="Balesdent M.-H."/>
            <person name="Howlett B.J."/>
        </authorList>
    </citation>
    <scope>NUCLEOTIDE SEQUENCE [LARGE SCALE GENOMIC DNA]</scope>
    <source>
        <strain evidence="2">JN3 / isolate v23.1.3 / race Av1-4-5-6-7-8</strain>
    </source>
</reference>
<evidence type="ECO:0000313" key="1">
    <source>
        <dbReference type="EMBL" id="CBX94342.1"/>
    </source>
</evidence>
<accession>E4ZSG2</accession>
<protein>
    <submittedName>
        <fullName evidence="1">Predicted protein</fullName>
    </submittedName>
</protein>
<keyword evidence="2" id="KW-1185">Reference proteome</keyword>
<sequence>MNSARRVGSAGKSECLSVLVIGNKLGKKCQESGAYLSVGGAAGLPTHACSAHSKT</sequence>
<proteinExistence type="predicted"/>
<organism evidence="2">
    <name type="scientific">Leptosphaeria maculans (strain JN3 / isolate v23.1.3 / race Av1-4-5-6-7-8)</name>
    <name type="common">Blackleg fungus</name>
    <name type="synonym">Phoma lingam</name>
    <dbReference type="NCBI Taxonomy" id="985895"/>
    <lineage>
        <taxon>Eukaryota</taxon>
        <taxon>Fungi</taxon>
        <taxon>Dikarya</taxon>
        <taxon>Ascomycota</taxon>
        <taxon>Pezizomycotina</taxon>
        <taxon>Dothideomycetes</taxon>
        <taxon>Pleosporomycetidae</taxon>
        <taxon>Pleosporales</taxon>
        <taxon>Pleosporineae</taxon>
        <taxon>Leptosphaeriaceae</taxon>
        <taxon>Plenodomus</taxon>
        <taxon>Plenodomus lingam/Leptosphaeria maculans species complex</taxon>
    </lineage>
</organism>
<gene>
    <name evidence="1" type="ORF">LEMA_P121060.1</name>
</gene>
<dbReference type="InParanoid" id="E4ZSG2"/>
<evidence type="ECO:0000313" key="2">
    <source>
        <dbReference type="Proteomes" id="UP000002668"/>
    </source>
</evidence>
<dbReference type="VEuPathDB" id="FungiDB:LEMA_P121060.1"/>
<dbReference type="HOGENOM" id="CLU_3032807_0_0_1"/>
<dbReference type="AlphaFoldDB" id="E4ZSG2"/>
<name>E4ZSG2_LEPMJ</name>
<dbReference type="Proteomes" id="UP000002668">
    <property type="component" value="Genome"/>
</dbReference>